<dbReference type="PROSITE" id="PS51186">
    <property type="entry name" value="GNAT"/>
    <property type="match status" value="1"/>
</dbReference>
<evidence type="ECO:0000259" key="2">
    <source>
        <dbReference type="PROSITE" id="PS51729"/>
    </source>
</evidence>
<evidence type="ECO:0000313" key="3">
    <source>
        <dbReference type="EMBL" id="NYE75159.1"/>
    </source>
</evidence>
<protein>
    <recommendedName>
        <fullName evidence="5">N-acetyltransferase domain-containing protein</fullName>
    </recommendedName>
</protein>
<dbReference type="Proteomes" id="UP000569914">
    <property type="component" value="Unassembled WGS sequence"/>
</dbReference>
<dbReference type="PANTHER" id="PTHR31435">
    <property type="entry name" value="PROTEIN NATD1"/>
    <property type="match status" value="1"/>
</dbReference>
<feature type="domain" description="N-acetyltransferase" evidence="2">
    <location>
        <begin position="12"/>
        <end position="98"/>
    </location>
</feature>
<organism evidence="3 4">
    <name type="scientific">Microlunatus parietis</name>
    <dbReference type="NCBI Taxonomy" id="682979"/>
    <lineage>
        <taxon>Bacteria</taxon>
        <taxon>Bacillati</taxon>
        <taxon>Actinomycetota</taxon>
        <taxon>Actinomycetes</taxon>
        <taxon>Propionibacteriales</taxon>
        <taxon>Propionibacteriaceae</taxon>
        <taxon>Microlunatus</taxon>
    </lineage>
</organism>
<dbReference type="PROSITE" id="PS51729">
    <property type="entry name" value="GNAT_YJDJ"/>
    <property type="match status" value="1"/>
</dbReference>
<reference evidence="3 4" key="1">
    <citation type="submission" date="2020-07" db="EMBL/GenBank/DDBJ databases">
        <title>Sequencing the genomes of 1000 actinobacteria strains.</title>
        <authorList>
            <person name="Klenk H.-P."/>
        </authorList>
    </citation>
    <scope>NUCLEOTIDE SEQUENCE [LARGE SCALE GENOMIC DNA]</scope>
    <source>
        <strain evidence="3 4">DSM 22083</strain>
    </source>
</reference>
<dbReference type="GO" id="GO:0016747">
    <property type="term" value="F:acyltransferase activity, transferring groups other than amino-acyl groups"/>
    <property type="evidence" value="ECO:0007669"/>
    <property type="project" value="InterPro"/>
</dbReference>
<dbReference type="InterPro" id="IPR031165">
    <property type="entry name" value="GNAT_YJDJ"/>
</dbReference>
<dbReference type="SUPFAM" id="SSF55729">
    <property type="entry name" value="Acyl-CoA N-acyltransferases (Nat)"/>
    <property type="match status" value="1"/>
</dbReference>
<gene>
    <name evidence="3" type="ORF">BKA15_006488</name>
</gene>
<accession>A0A7Y9IE54</accession>
<dbReference type="RefSeq" id="WP_179757712.1">
    <property type="nucleotide sequence ID" value="NZ_JACCBU010000001.1"/>
</dbReference>
<dbReference type="Pfam" id="PF14542">
    <property type="entry name" value="Acetyltransf_CG"/>
    <property type="match status" value="1"/>
</dbReference>
<comment type="caution">
    <text evidence="3">The sequence shown here is derived from an EMBL/GenBank/DDBJ whole genome shotgun (WGS) entry which is preliminary data.</text>
</comment>
<dbReference type="Gene3D" id="3.40.630.30">
    <property type="match status" value="1"/>
</dbReference>
<dbReference type="EMBL" id="JACCBU010000001">
    <property type="protein sequence ID" value="NYE75159.1"/>
    <property type="molecule type" value="Genomic_DNA"/>
</dbReference>
<dbReference type="AlphaFoldDB" id="A0A7Y9IE54"/>
<dbReference type="InterPro" id="IPR016181">
    <property type="entry name" value="Acyl_CoA_acyltransferase"/>
</dbReference>
<sequence length="98" mass="11307">MTRIDPDRLTFLRDERKSRYEARLDDTVVGVVEYSPRDRTMIIVHTGTKPEFRGNGIAARITQHVLDEARKLDHRVVPECPFTAQFVAEHPEYADLVA</sequence>
<dbReference type="CDD" id="cd04301">
    <property type="entry name" value="NAT_SF"/>
    <property type="match status" value="1"/>
</dbReference>
<feature type="domain" description="N-acetyltransferase" evidence="1">
    <location>
        <begin position="1"/>
        <end position="98"/>
    </location>
</feature>
<proteinExistence type="predicted"/>
<evidence type="ECO:0000313" key="4">
    <source>
        <dbReference type="Proteomes" id="UP000569914"/>
    </source>
</evidence>
<dbReference type="PANTHER" id="PTHR31435:SF10">
    <property type="entry name" value="BSR4717 PROTEIN"/>
    <property type="match status" value="1"/>
</dbReference>
<evidence type="ECO:0000259" key="1">
    <source>
        <dbReference type="PROSITE" id="PS51186"/>
    </source>
</evidence>
<name>A0A7Y9IE54_9ACTN</name>
<keyword evidence="4" id="KW-1185">Reference proteome</keyword>
<dbReference type="InterPro" id="IPR045057">
    <property type="entry name" value="Gcn5-rel_NAT"/>
</dbReference>
<evidence type="ECO:0008006" key="5">
    <source>
        <dbReference type="Google" id="ProtNLM"/>
    </source>
</evidence>
<dbReference type="InterPro" id="IPR000182">
    <property type="entry name" value="GNAT_dom"/>
</dbReference>